<evidence type="ECO:0000313" key="1">
    <source>
        <dbReference type="EMBL" id="CAG8716442.1"/>
    </source>
</evidence>
<sequence length="54" mass="6234">CVILWTVNPLKGIKVHRIWVVKDISGKFQNSVYNDSFVKRFLPWADFGEIIGKA</sequence>
<evidence type="ECO:0000313" key="2">
    <source>
        <dbReference type="Proteomes" id="UP000789920"/>
    </source>
</evidence>
<dbReference type="Proteomes" id="UP000789920">
    <property type="component" value="Unassembled WGS sequence"/>
</dbReference>
<comment type="caution">
    <text evidence="1">The sequence shown here is derived from an EMBL/GenBank/DDBJ whole genome shotgun (WGS) entry which is preliminary data.</text>
</comment>
<keyword evidence="2" id="KW-1185">Reference proteome</keyword>
<name>A0ACA9PPD3_9GLOM</name>
<proteinExistence type="predicted"/>
<reference evidence="1" key="1">
    <citation type="submission" date="2021-06" db="EMBL/GenBank/DDBJ databases">
        <authorList>
            <person name="Kallberg Y."/>
            <person name="Tangrot J."/>
            <person name="Rosling A."/>
        </authorList>
    </citation>
    <scope>NUCLEOTIDE SEQUENCE</scope>
    <source>
        <strain evidence="1">MA461A</strain>
    </source>
</reference>
<protein>
    <submittedName>
        <fullName evidence="1">25919_t:CDS:1</fullName>
    </submittedName>
</protein>
<organism evidence="1 2">
    <name type="scientific">Racocetra persica</name>
    <dbReference type="NCBI Taxonomy" id="160502"/>
    <lineage>
        <taxon>Eukaryota</taxon>
        <taxon>Fungi</taxon>
        <taxon>Fungi incertae sedis</taxon>
        <taxon>Mucoromycota</taxon>
        <taxon>Glomeromycotina</taxon>
        <taxon>Glomeromycetes</taxon>
        <taxon>Diversisporales</taxon>
        <taxon>Gigasporaceae</taxon>
        <taxon>Racocetra</taxon>
    </lineage>
</organism>
<gene>
    <name evidence="1" type="ORF">RPERSI_LOCUS10930</name>
</gene>
<feature type="non-terminal residue" evidence="1">
    <location>
        <position position="54"/>
    </location>
</feature>
<feature type="non-terminal residue" evidence="1">
    <location>
        <position position="1"/>
    </location>
</feature>
<accession>A0ACA9PPD3</accession>
<dbReference type="EMBL" id="CAJVQC010022094">
    <property type="protein sequence ID" value="CAG8716442.1"/>
    <property type="molecule type" value="Genomic_DNA"/>
</dbReference>